<evidence type="ECO:0000313" key="10">
    <source>
        <dbReference type="EMBL" id="MFC4768852.1"/>
    </source>
</evidence>
<dbReference type="RefSeq" id="WP_380026800.1">
    <property type="nucleotide sequence ID" value="NZ_JBHSHC010000112.1"/>
</dbReference>
<dbReference type="InterPro" id="IPR003416">
    <property type="entry name" value="MgtC/SapB/SrpB/YhiD_fam"/>
</dbReference>
<feature type="domain" description="MgtC/SapB/SrpB/YhiD N-terminal" evidence="9">
    <location>
        <begin position="16"/>
        <end position="143"/>
    </location>
</feature>
<proteinExistence type="inferred from homology"/>
<evidence type="ECO:0000256" key="8">
    <source>
        <dbReference type="SAM" id="Phobius"/>
    </source>
</evidence>
<keyword evidence="3" id="KW-1003">Cell membrane</keyword>
<keyword evidence="5 8" id="KW-1133">Transmembrane helix</keyword>
<dbReference type="InterPro" id="IPR049177">
    <property type="entry name" value="MgtC_SapB_SrpB_YhiD_N"/>
</dbReference>
<feature type="compositionally biased region" description="Polar residues" evidence="7">
    <location>
        <begin position="193"/>
        <end position="203"/>
    </location>
</feature>
<keyword evidence="4 8" id="KW-0812">Transmembrane</keyword>
<feature type="transmembrane region" description="Helical" evidence="8">
    <location>
        <begin position="79"/>
        <end position="96"/>
    </location>
</feature>
<evidence type="ECO:0000313" key="11">
    <source>
        <dbReference type="Proteomes" id="UP001596002"/>
    </source>
</evidence>
<sequence>MGHLFPDSLTVILLRLFLAFLAGAIMGLERERHFKDVNRQRGAGFRTYTLTCFGSCLFGLASIYGFPAFGSAFQDTGRIAAQVVAGVGFLGAGAIIKTGSHVKGLTTAAGMWTASAIGLMLSAGMYIPALSASVFAYIILDFHHLFPKVFSEWKETRQGSNAPDAQIGDRVTRRTRSLGRPNVPRGHRRGNRKNPSSMQREES</sequence>
<gene>
    <name evidence="10" type="ORF">ACFO8Q_16010</name>
</gene>
<feature type="transmembrane region" description="Helical" evidence="8">
    <location>
        <begin position="117"/>
        <end position="140"/>
    </location>
</feature>
<evidence type="ECO:0000256" key="2">
    <source>
        <dbReference type="ARBA" id="ARBA00009298"/>
    </source>
</evidence>
<protein>
    <submittedName>
        <fullName evidence="10">MgtC/SapB family protein</fullName>
    </submittedName>
</protein>
<comment type="caution">
    <text evidence="10">The sequence shown here is derived from an EMBL/GenBank/DDBJ whole genome shotgun (WGS) entry which is preliminary data.</text>
</comment>
<organism evidence="10 11">
    <name type="scientific">Effusibacillus consociatus</name>
    <dbReference type="NCBI Taxonomy" id="1117041"/>
    <lineage>
        <taxon>Bacteria</taxon>
        <taxon>Bacillati</taxon>
        <taxon>Bacillota</taxon>
        <taxon>Bacilli</taxon>
        <taxon>Bacillales</taxon>
        <taxon>Alicyclobacillaceae</taxon>
        <taxon>Effusibacillus</taxon>
    </lineage>
</organism>
<name>A0ABV9Q8A4_9BACL</name>
<dbReference type="PANTHER" id="PTHR33778:SF1">
    <property type="entry name" value="MAGNESIUM TRANSPORTER YHID-RELATED"/>
    <property type="match status" value="1"/>
</dbReference>
<feature type="transmembrane region" description="Helical" evidence="8">
    <location>
        <begin position="12"/>
        <end position="28"/>
    </location>
</feature>
<reference evidence="11" key="1">
    <citation type="journal article" date="2019" name="Int. J. Syst. Evol. Microbiol.">
        <title>The Global Catalogue of Microorganisms (GCM) 10K type strain sequencing project: providing services to taxonomists for standard genome sequencing and annotation.</title>
        <authorList>
            <consortium name="The Broad Institute Genomics Platform"/>
            <consortium name="The Broad Institute Genome Sequencing Center for Infectious Disease"/>
            <person name="Wu L."/>
            <person name="Ma J."/>
        </authorList>
    </citation>
    <scope>NUCLEOTIDE SEQUENCE [LARGE SCALE GENOMIC DNA]</scope>
    <source>
        <strain evidence="11">WYCCWR 12678</strain>
    </source>
</reference>
<evidence type="ECO:0000256" key="4">
    <source>
        <dbReference type="ARBA" id="ARBA00022692"/>
    </source>
</evidence>
<dbReference type="Proteomes" id="UP001596002">
    <property type="component" value="Unassembled WGS sequence"/>
</dbReference>
<evidence type="ECO:0000256" key="3">
    <source>
        <dbReference type="ARBA" id="ARBA00022475"/>
    </source>
</evidence>
<evidence type="ECO:0000256" key="1">
    <source>
        <dbReference type="ARBA" id="ARBA00004651"/>
    </source>
</evidence>
<evidence type="ECO:0000259" key="9">
    <source>
        <dbReference type="Pfam" id="PF02308"/>
    </source>
</evidence>
<dbReference type="PRINTS" id="PR01837">
    <property type="entry name" value="MGTCSAPBPROT"/>
</dbReference>
<comment type="subcellular location">
    <subcellularLocation>
        <location evidence="1">Cell membrane</location>
        <topology evidence="1">Multi-pass membrane protein</topology>
    </subcellularLocation>
</comment>
<evidence type="ECO:0000256" key="7">
    <source>
        <dbReference type="SAM" id="MobiDB-lite"/>
    </source>
</evidence>
<keyword evidence="11" id="KW-1185">Reference proteome</keyword>
<evidence type="ECO:0000256" key="6">
    <source>
        <dbReference type="ARBA" id="ARBA00023136"/>
    </source>
</evidence>
<accession>A0ABV9Q8A4</accession>
<dbReference type="EMBL" id="JBHSHC010000112">
    <property type="protein sequence ID" value="MFC4768852.1"/>
    <property type="molecule type" value="Genomic_DNA"/>
</dbReference>
<dbReference type="Pfam" id="PF02308">
    <property type="entry name" value="MgtC"/>
    <property type="match status" value="1"/>
</dbReference>
<comment type="similarity">
    <text evidence="2">Belongs to the MgtC/SapB family.</text>
</comment>
<dbReference type="PANTHER" id="PTHR33778">
    <property type="entry name" value="PROTEIN MGTC"/>
    <property type="match status" value="1"/>
</dbReference>
<feature type="transmembrane region" description="Helical" evidence="8">
    <location>
        <begin position="48"/>
        <end position="67"/>
    </location>
</feature>
<keyword evidence="6 8" id="KW-0472">Membrane</keyword>
<evidence type="ECO:0000256" key="5">
    <source>
        <dbReference type="ARBA" id="ARBA00022989"/>
    </source>
</evidence>
<feature type="region of interest" description="Disordered" evidence="7">
    <location>
        <begin position="157"/>
        <end position="203"/>
    </location>
</feature>